<evidence type="ECO:0000256" key="1">
    <source>
        <dbReference type="SAM" id="Coils"/>
    </source>
</evidence>
<dbReference type="Proteomes" id="UP001146351">
    <property type="component" value="Unassembled WGS sequence"/>
</dbReference>
<feature type="chain" id="PRO_5040844741" description="Lysine-specific metallo-endopeptidase domain-containing protein" evidence="2">
    <location>
        <begin position="25"/>
        <end position="331"/>
    </location>
</feature>
<dbReference type="EMBL" id="JAPQKO010000005">
    <property type="protein sequence ID" value="KAJ5162030.1"/>
    <property type="molecule type" value="Genomic_DNA"/>
</dbReference>
<evidence type="ECO:0000256" key="2">
    <source>
        <dbReference type="SAM" id="SignalP"/>
    </source>
</evidence>
<evidence type="ECO:0008006" key="5">
    <source>
        <dbReference type="Google" id="ProtNLM"/>
    </source>
</evidence>
<dbReference type="OrthoDB" id="4365670at2759"/>
<reference evidence="3" key="2">
    <citation type="journal article" date="2023" name="IMA Fungus">
        <title>Comparative genomic study of the Penicillium genus elucidates a diverse pangenome and 15 lateral gene transfer events.</title>
        <authorList>
            <person name="Petersen C."/>
            <person name="Sorensen T."/>
            <person name="Nielsen M.R."/>
            <person name="Sondergaard T.E."/>
            <person name="Sorensen J.L."/>
            <person name="Fitzpatrick D.A."/>
            <person name="Frisvad J.C."/>
            <person name="Nielsen K.L."/>
        </authorList>
    </citation>
    <scope>NUCLEOTIDE SEQUENCE</scope>
    <source>
        <strain evidence="3">IBT 21917</strain>
    </source>
</reference>
<sequence length="331" mass="37082">MRLLCTGPALLSLGVCLLSQWALADVKATDIFETIPSGQDGTCEGKDVDMMVQEAITLNTKAINALDTLLSKDQFSWFGKEASLGWGAEAMWGMVRKPSVSLGGIGFRFNQEEKKIMTDAREAYQKANQKLKNDHRDDGKLACGGGDWKLAKSWNDLGWDPEDRDDSDGFPADGLYYSEHWAKRDDKQRMELENSILIPAVVDGKDKSPCRPNQPAFMLPRGNLITMCDKAFKNPSLASLVAEQRSWPVGKSIDEIKTPGTIFHHEMMHYVDESIIDVGVKNTRAYKWGNCCYLAEHKKPLSPLKNAQSYTIFAIYVLFDGVKWDDFGKKL</sequence>
<reference evidence="3" key="1">
    <citation type="submission" date="2022-11" db="EMBL/GenBank/DDBJ databases">
        <authorList>
            <person name="Petersen C."/>
        </authorList>
    </citation>
    <scope>NUCLEOTIDE SEQUENCE</scope>
    <source>
        <strain evidence="3">IBT 21917</strain>
    </source>
</reference>
<organism evidence="3 4">
    <name type="scientific">Penicillium capsulatum</name>
    <dbReference type="NCBI Taxonomy" id="69766"/>
    <lineage>
        <taxon>Eukaryota</taxon>
        <taxon>Fungi</taxon>
        <taxon>Dikarya</taxon>
        <taxon>Ascomycota</taxon>
        <taxon>Pezizomycotina</taxon>
        <taxon>Eurotiomycetes</taxon>
        <taxon>Eurotiomycetidae</taxon>
        <taxon>Eurotiales</taxon>
        <taxon>Aspergillaceae</taxon>
        <taxon>Penicillium</taxon>
    </lineage>
</organism>
<feature type="coiled-coil region" evidence="1">
    <location>
        <begin position="110"/>
        <end position="137"/>
    </location>
</feature>
<proteinExistence type="predicted"/>
<keyword evidence="2" id="KW-0732">Signal</keyword>
<keyword evidence="1" id="KW-0175">Coiled coil</keyword>
<evidence type="ECO:0000313" key="4">
    <source>
        <dbReference type="Proteomes" id="UP001146351"/>
    </source>
</evidence>
<dbReference type="Gene3D" id="3.40.390.10">
    <property type="entry name" value="Collagenase (Catalytic Domain)"/>
    <property type="match status" value="1"/>
</dbReference>
<comment type="caution">
    <text evidence="3">The sequence shown here is derived from an EMBL/GenBank/DDBJ whole genome shotgun (WGS) entry which is preliminary data.</text>
</comment>
<protein>
    <recommendedName>
        <fullName evidence="5">Lysine-specific metallo-endopeptidase domain-containing protein</fullName>
    </recommendedName>
</protein>
<gene>
    <name evidence="3" type="ORF">N7492_007422</name>
</gene>
<evidence type="ECO:0000313" key="3">
    <source>
        <dbReference type="EMBL" id="KAJ5162030.1"/>
    </source>
</evidence>
<dbReference type="AlphaFoldDB" id="A0A9W9I3W6"/>
<accession>A0A9W9I3W6</accession>
<dbReference type="GO" id="GO:0008237">
    <property type="term" value="F:metallopeptidase activity"/>
    <property type="evidence" value="ECO:0007669"/>
    <property type="project" value="InterPro"/>
</dbReference>
<keyword evidence="4" id="KW-1185">Reference proteome</keyword>
<name>A0A9W9I3W6_9EURO</name>
<dbReference type="InterPro" id="IPR024079">
    <property type="entry name" value="MetalloPept_cat_dom_sf"/>
</dbReference>
<feature type="signal peptide" evidence="2">
    <location>
        <begin position="1"/>
        <end position="24"/>
    </location>
</feature>